<organism evidence="2">
    <name type="scientific">Prorocentrum micans</name>
    <name type="common">Red tide dinoflagellate</name>
    <dbReference type="NCBI Taxonomy" id="2945"/>
    <lineage>
        <taxon>Eukaryota</taxon>
        <taxon>Sar</taxon>
        <taxon>Alveolata</taxon>
        <taxon>Dinophyceae</taxon>
        <taxon>Prorocentrales</taxon>
        <taxon>Prorocentraceae</taxon>
        <taxon>Prorocentrum</taxon>
    </lineage>
</organism>
<evidence type="ECO:0000256" key="1">
    <source>
        <dbReference type="SAM" id="MobiDB-lite"/>
    </source>
</evidence>
<accession>A0A7S2X4I8</accession>
<feature type="region of interest" description="Disordered" evidence="1">
    <location>
        <begin position="124"/>
        <end position="159"/>
    </location>
</feature>
<evidence type="ECO:0000313" key="2">
    <source>
        <dbReference type="EMBL" id="CAD9724231.1"/>
    </source>
</evidence>
<gene>
    <name evidence="2" type="ORF">PMIC02512_LOCUS1330</name>
</gene>
<reference evidence="2" key="1">
    <citation type="submission" date="2021-01" db="EMBL/GenBank/DDBJ databases">
        <authorList>
            <person name="Corre E."/>
            <person name="Pelletier E."/>
            <person name="Niang G."/>
            <person name="Scheremetjew M."/>
            <person name="Finn R."/>
            <person name="Kale V."/>
            <person name="Holt S."/>
            <person name="Cochrane G."/>
            <person name="Meng A."/>
            <person name="Brown T."/>
            <person name="Cohen L."/>
        </authorList>
    </citation>
    <scope>NUCLEOTIDE SEQUENCE</scope>
    <source>
        <strain evidence="2">CCCM 845</strain>
    </source>
</reference>
<feature type="compositionally biased region" description="Basic and acidic residues" evidence="1">
    <location>
        <begin position="134"/>
        <end position="159"/>
    </location>
</feature>
<name>A0A7S2X4I8_PROMC</name>
<dbReference type="AlphaFoldDB" id="A0A7S2X4I8"/>
<proteinExistence type="predicted"/>
<protein>
    <submittedName>
        <fullName evidence="2">Uncharacterized protein</fullName>
    </submittedName>
</protein>
<dbReference type="EMBL" id="HBHN01004488">
    <property type="protein sequence ID" value="CAD9724231.1"/>
    <property type="molecule type" value="Transcribed_RNA"/>
</dbReference>
<sequence length="159" mass="18174">MVMDQFESILLRAKNGSGVNTEECIYLTRHMPRNEIPYYCKQVLKNAQKTGLLARRGSRIGQTWDLAEGHGTKMVYYDNVKGGTVDNPVQNVSVDEHYMKDKTPEQQEKIRALRTRMSARGALNIPGVNPAEVETERNKDVQHRESRRAEFKGKTQDAH</sequence>